<feature type="region of interest" description="Disordered" evidence="1">
    <location>
        <begin position="122"/>
        <end position="155"/>
    </location>
</feature>
<dbReference type="EMBL" id="JARQWQ010000014">
    <property type="protein sequence ID" value="KAK2567662.1"/>
    <property type="molecule type" value="Genomic_DNA"/>
</dbReference>
<organism evidence="2 3">
    <name type="scientific">Acropora cervicornis</name>
    <name type="common">Staghorn coral</name>
    <dbReference type="NCBI Taxonomy" id="6130"/>
    <lineage>
        <taxon>Eukaryota</taxon>
        <taxon>Metazoa</taxon>
        <taxon>Cnidaria</taxon>
        <taxon>Anthozoa</taxon>
        <taxon>Hexacorallia</taxon>
        <taxon>Scleractinia</taxon>
        <taxon>Astrocoeniina</taxon>
        <taxon>Acroporidae</taxon>
        <taxon>Acropora</taxon>
    </lineage>
</organism>
<proteinExistence type="predicted"/>
<dbReference type="Proteomes" id="UP001249851">
    <property type="component" value="Unassembled WGS sequence"/>
</dbReference>
<comment type="caution">
    <text evidence="2">The sequence shown here is derived from an EMBL/GenBank/DDBJ whole genome shotgun (WGS) entry which is preliminary data.</text>
</comment>
<keyword evidence="3" id="KW-1185">Reference proteome</keyword>
<name>A0AAD9VB73_ACRCE</name>
<accession>A0AAD9VB73</accession>
<feature type="region of interest" description="Disordered" evidence="1">
    <location>
        <begin position="1"/>
        <end position="41"/>
    </location>
</feature>
<evidence type="ECO:0000313" key="3">
    <source>
        <dbReference type="Proteomes" id="UP001249851"/>
    </source>
</evidence>
<feature type="compositionally biased region" description="Basic and acidic residues" evidence="1">
    <location>
        <begin position="16"/>
        <end position="32"/>
    </location>
</feature>
<sequence length="155" mass="17346">MHAKSSEADQSAVLPTHEELAEKSHQLAEKPPPHCRPLRRTHTDPTDLLWVFRRRATRLAQEGNNNLGIPRRKFGVSALFHPPIDGTYGEIPESTSEGVNEKSIKCDEPKRKISCPVYRVGQRESAVTAHTKHRRASVAAPRRMGRRGSEVGKLS</sequence>
<evidence type="ECO:0000256" key="1">
    <source>
        <dbReference type="SAM" id="MobiDB-lite"/>
    </source>
</evidence>
<feature type="region of interest" description="Disordered" evidence="1">
    <location>
        <begin position="85"/>
        <end position="104"/>
    </location>
</feature>
<reference evidence="2" key="2">
    <citation type="journal article" date="2023" name="Science">
        <title>Genomic signatures of disease resistance in endangered staghorn corals.</title>
        <authorList>
            <person name="Vollmer S.V."/>
            <person name="Selwyn J.D."/>
            <person name="Despard B.A."/>
            <person name="Roesel C.L."/>
        </authorList>
    </citation>
    <scope>NUCLEOTIDE SEQUENCE</scope>
    <source>
        <strain evidence="2">K2</strain>
    </source>
</reference>
<reference evidence="2" key="1">
    <citation type="journal article" date="2023" name="G3 (Bethesda)">
        <title>Whole genome assembly and annotation of the endangered Caribbean coral Acropora cervicornis.</title>
        <authorList>
            <person name="Selwyn J.D."/>
            <person name="Vollmer S.V."/>
        </authorList>
    </citation>
    <scope>NUCLEOTIDE SEQUENCE</scope>
    <source>
        <strain evidence="2">K2</strain>
    </source>
</reference>
<dbReference type="AlphaFoldDB" id="A0AAD9VB73"/>
<evidence type="ECO:0000313" key="2">
    <source>
        <dbReference type="EMBL" id="KAK2567662.1"/>
    </source>
</evidence>
<protein>
    <submittedName>
        <fullName evidence="2">Uncharacterized protein</fullName>
    </submittedName>
</protein>
<gene>
    <name evidence="2" type="ORF">P5673_008515</name>
</gene>